<reference evidence="1" key="1">
    <citation type="journal article" date="2015" name="Nature">
        <title>Complex archaea that bridge the gap between prokaryotes and eukaryotes.</title>
        <authorList>
            <person name="Spang A."/>
            <person name="Saw J.H."/>
            <person name="Jorgensen S.L."/>
            <person name="Zaremba-Niedzwiedzka K."/>
            <person name="Martijn J."/>
            <person name="Lind A.E."/>
            <person name="van Eijk R."/>
            <person name="Schleper C."/>
            <person name="Guy L."/>
            <person name="Ettema T.J."/>
        </authorList>
    </citation>
    <scope>NUCLEOTIDE SEQUENCE</scope>
</reference>
<organism evidence="1">
    <name type="scientific">marine sediment metagenome</name>
    <dbReference type="NCBI Taxonomy" id="412755"/>
    <lineage>
        <taxon>unclassified sequences</taxon>
        <taxon>metagenomes</taxon>
        <taxon>ecological metagenomes</taxon>
    </lineage>
</organism>
<comment type="caution">
    <text evidence="1">The sequence shown here is derived from an EMBL/GenBank/DDBJ whole genome shotgun (WGS) entry which is preliminary data.</text>
</comment>
<dbReference type="EMBL" id="LAZR01066702">
    <property type="protein sequence ID" value="KKK53050.1"/>
    <property type="molecule type" value="Genomic_DNA"/>
</dbReference>
<protein>
    <submittedName>
        <fullName evidence="1">Uncharacterized protein</fullName>
    </submittedName>
</protein>
<dbReference type="AlphaFoldDB" id="A0A0F8WX84"/>
<proteinExistence type="predicted"/>
<sequence>MSEIYEQILKGTMEAIPEVIGILILDKDFNVIGHRVNKNLEKNLEKKLEPIANSTGVVYLSILKLLDHLKLNIIE</sequence>
<name>A0A0F8WX84_9ZZZZ</name>
<accession>A0A0F8WX84</accession>
<gene>
    <name evidence="1" type="ORF">LCGC14_3098670</name>
</gene>
<evidence type="ECO:0000313" key="1">
    <source>
        <dbReference type="EMBL" id="KKK53050.1"/>
    </source>
</evidence>